<keyword evidence="5 6" id="KW-0472">Membrane</keyword>
<dbReference type="RefSeq" id="WP_213040545.1">
    <property type="nucleotide sequence ID" value="NZ_CAJNBJ010000001.1"/>
</dbReference>
<dbReference type="PANTHER" id="PTHR30213">
    <property type="entry name" value="INNER MEMBRANE PROTEIN YHJD"/>
    <property type="match status" value="1"/>
</dbReference>
<evidence type="ECO:0000256" key="5">
    <source>
        <dbReference type="ARBA" id="ARBA00023136"/>
    </source>
</evidence>
<organism evidence="7 8">
    <name type="scientific">Nitrospira defluvii</name>
    <dbReference type="NCBI Taxonomy" id="330214"/>
    <lineage>
        <taxon>Bacteria</taxon>
        <taxon>Pseudomonadati</taxon>
        <taxon>Nitrospirota</taxon>
        <taxon>Nitrospiria</taxon>
        <taxon>Nitrospirales</taxon>
        <taxon>Nitrospiraceae</taxon>
        <taxon>Nitrospira</taxon>
    </lineage>
</organism>
<evidence type="ECO:0000256" key="4">
    <source>
        <dbReference type="ARBA" id="ARBA00022989"/>
    </source>
</evidence>
<evidence type="ECO:0000256" key="1">
    <source>
        <dbReference type="ARBA" id="ARBA00004651"/>
    </source>
</evidence>
<feature type="transmembrane region" description="Helical" evidence="6">
    <location>
        <begin position="207"/>
        <end position="227"/>
    </location>
</feature>
<feature type="transmembrane region" description="Helical" evidence="6">
    <location>
        <begin position="21"/>
        <end position="48"/>
    </location>
</feature>
<accession>A0ABN7KMB1</accession>
<proteinExistence type="predicted"/>
<dbReference type="GO" id="GO:0016787">
    <property type="term" value="F:hydrolase activity"/>
    <property type="evidence" value="ECO:0007669"/>
    <property type="project" value="UniProtKB-KW"/>
</dbReference>
<evidence type="ECO:0000313" key="7">
    <source>
        <dbReference type="EMBL" id="CAE6700155.1"/>
    </source>
</evidence>
<dbReference type="Proteomes" id="UP000675880">
    <property type="component" value="Unassembled WGS sequence"/>
</dbReference>
<protein>
    <submittedName>
        <fullName evidence="7">Ribonuclease BN</fullName>
        <ecNumber evidence="7">3.1.-.-</ecNumber>
    </submittedName>
</protein>
<feature type="transmembrane region" description="Helical" evidence="6">
    <location>
        <begin position="239"/>
        <end position="264"/>
    </location>
</feature>
<gene>
    <name evidence="7" type="ORF">NSPZN2_10692</name>
</gene>
<evidence type="ECO:0000256" key="6">
    <source>
        <dbReference type="SAM" id="Phobius"/>
    </source>
</evidence>
<comment type="subcellular location">
    <subcellularLocation>
        <location evidence="1">Cell membrane</location>
        <topology evidence="1">Multi-pass membrane protein</topology>
    </subcellularLocation>
</comment>
<evidence type="ECO:0000313" key="8">
    <source>
        <dbReference type="Proteomes" id="UP000675880"/>
    </source>
</evidence>
<dbReference type="EC" id="3.1.-.-" evidence="7"/>
<dbReference type="NCBIfam" id="TIGR00765">
    <property type="entry name" value="yihY_not_rbn"/>
    <property type="match status" value="1"/>
</dbReference>
<feature type="transmembrane region" description="Helical" evidence="6">
    <location>
        <begin position="54"/>
        <end position="75"/>
    </location>
</feature>
<keyword evidence="8" id="KW-1185">Reference proteome</keyword>
<keyword evidence="2" id="KW-1003">Cell membrane</keyword>
<reference evidence="7 8" key="1">
    <citation type="submission" date="2021-02" db="EMBL/GenBank/DDBJ databases">
        <authorList>
            <person name="Han P."/>
        </authorList>
    </citation>
    <scope>NUCLEOTIDE SEQUENCE [LARGE SCALE GENOMIC DNA]</scope>
    <source>
        <strain evidence="7">Candidatus Nitrospira sp. ZN2</strain>
    </source>
</reference>
<evidence type="ECO:0000256" key="3">
    <source>
        <dbReference type="ARBA" id="ARBA00022692"/>
    </source>
</evidence>
<sequence>MTELTFLSNVFDTFRRRGCPSLAASLAFYSILSLFPMVFLLLYGISFIVSQDVIGYQFLLGFLKGFLPSVGERLAKDIRRVAEQEEVRWAVFLAFGWFSALVFYELDYAMNTVFGTAAKRHPLISTLVAVALIWMLGILTLISFVATQAIELLTAYAPRFLGMNLVAIAAHDFLLTYSLPFLLAFASVTCLYRFLPHQRPTWREATIGGAVFSLLWVSAKALFVTYLEDAAVYTQLYGSLLEVVLLLLWVYYSSALVLLGAVVTHECQCRRPGRLDDTATLPG</sequence>
<dbReference type="PIRSF" id="PIRSF035875">
    <property type="entry name" value="RNase_BN"/>
    <property type="match status" value="1"/>
</dbReference>
<dbReference type="PANTHER" id="PTHR30213:SF0">
    <property type="entry name" value="UPF0761 MEMBRANE PROTEIN YIHY"/>
    <property type="match status" value="1"/>
</dbReference>
<name>A0ABN7KMB1_9BACT</name>
<keyword evidence="3 6" id="KW-0812">Transmembrane</keyword>
<feature type="transmembrane region" description="Helical" evidence="6">
    <location>
        <begin position="177"/>
        <end position="195"/>
    </location>
</feature>
<keyword evidence="4 6" id="KW-1133">Transmembrane helix</keyword>
<dbReference type="InterPro" id="IPR017039">
    <property type="entry name" value="Virul_fac_BrkB"/>
</dbReference>
<comment type="caution">
    <text evidence="7">The sequence shown here is derived from an EMBL/GenBank/DDBJ whole genome shotgun (WGS) entry which is preliminary data.</text>
</comment>
<dbReference type="Pfam" id="PF03631">
    <property type="entry name" value="Virul_fac_BrkB"/>
    <property type="match status" value="1"/>
</dbReference>
<feature type="transmembrane region" description="Helical" evidence="6">
    <location>
        <begin position="87"/>
        <end position="104"/>
    </location>
</feature>
<dbReference type="EMBL" id="CAJNBJ010000001">
    <property type="protein sequence ID" value="CAE6700155.1"/>
    <property type="molecule type" value="Genomic_DNA"/>
</dbReference>
<evidence type="ECO:0000256" key="2">
    <source>
        <dbReference type="ARBA" id="ARBA00022475"/>
    </source>
</evidence>
<keyword evidence="7" id="KW-0378">Hydrolase</keyword>
<feature type="transmembrane region" description="Helical" evidence="6">
    <location>
        <begin position="124"/>
        <end position="146"/>
    </location>
</feature>